<dbReference type="Pfam" id="PF12838">
    <property type="entry name" value="Fer4_7"/>
    <property type="match status" value="2"/>
</dbReference>
<evidence type="ECO:0000256" key="4">
    <source>
        <dbReference type="ARBA" id="ARBA00022723"/>
    </source>
</evidence>
<dbReference type="AlphaFoldDB" id="A0A562R2V2"/>
<feature type="domain" description="4Fe-4S ferredoxin-type" evidence="9">
    <location>
        <begin position="42"/>
        <end position="76"/>
    </location>
</feature>
<evidence type="ECO:0000313" key="11">
    <source>
        <dbReference type="Proteomes" id="UP000318307"/>
    </source>
</evidence>
<keyword evidence="7" id="KW-0408">Iron</keyword>
<evidence type="ECO:0000256" key="5">
    <source>
        <dbReference type="ARBA" id="ARBA00022827"/>
    </source>
</evidence>
<dbReference type="PROSITE" id="PS00198">
    <property type="entry name" value="4FE4S_FER_1"/>
    <property type="match status" value="2"/>
</dbReference>
<dbReference type="InterPro" id="IPR036188">
    <property type="entry name" value="FAD/NAD-bd_sf"/>
</dbReference>
<gene>
    <name evidence="10" type="ORF">LZ24_03286</name>
</gene>
<protein>
    <submittedName>
        <fullName evidence="10">Heterodisulfide reductase subunit A</fullName>
    </submittedName>
</protein>
<evidence type="ECO:0000256" key="8">
    <source>
        <dbReference type="ARBA" id="ARBA00023014"/>
    </source>
</evidence>
<keyword evidence="6" id="KW-0560">Oxidoreductase</keyword>
<dbReference type="Pfam" id="PF07992">
    <property type="entry name" value="Pyr_redox_2"/>
    <property type="match status" value="2"/>
</dbReference>
<keyword evidence="11" id="KW-1185">Reference proteome</keyword>
<comment type="caution">
    <text evidence="10">The sequence shown here is derived from an EMBL/GenBank/DDBJ whole genome shotgun (WGS) entry which is preliminary data.</text>
</comment>
<evidence type="ECO:0000256" key="2">
    <source>
        <dbReference type="ARBA" id="ARBA00006561"/>
    </source>
</evidence>
<dbReference type="Gene3D" id="3.30.70.20">
    <property type="match status" value="2"/>
</dbReference>
<dbReference type="PANTHER" id="PTHR43498:SF1">
    <property type="entry name" value="COB--COM HETERODISULFIDE REDUCTASE IRON-SULFUR SUBUNIT A"/>
    <property type="match status" value="1"/>
</dbReference>
<dbReference type="InterPro" id="IPR039650">
    <property type="entry name" value="HdrA-like"/>
</dbReference>
<dbReference type="PANTHER" id="PTHR43498">
    <property type="entry name" value="FERREDOXIN:COB-COM HETERODISULFIDE REDUCTASE SUBUNIT A"/>
    <property type="match status" value="1"/>
</dbReference>
<dbReference type="InterPro" id="IPR017896">
    <property type="entry name" value="4Fe4S_Fe-S-bd"/>
</dbReference>
<keyword evidence="3" id="KW-0004">4Fe-4S</keyword>
<evidence type="ECO:0000256" key="7">
    <source>
        <dbReference type="ARBA" id="ARBA00023004"/>
    </source>
</evidence>
<feature type="domain" description="4Fe-4S ferredoxin-type" evidence="9">
    <location>
        <begin position="828"/>
        <end position="857"/>
    </location>
</feature>
<dbReference type="SUPFAM" id="SSF54862">
    <property type="entry name" value="4Fe-4S ferredoxins"/>
    <property type="match status" value="2"/>
</dbReference>
<dbReference type="InterPro" id="IPR017900">
    <property type="entry name" value="4Fe4S_Fe_S_CS"/>
</dbReference>
<evidence type="ECO:0000313" key="10">
    <source>
        <dbReference type="EMBL" id="TWI63367.1"/>
    </source>
</evidence>
<dbReference type="GO" id="GO:0046872">
    <property type="term" value="F:metal ion binding"/>
    <property type="evidence" value="ECO:0007669"/>
    <property type="project" value="UniProtKB-KW"/>
</dbReference>
<dbReference type="SUPFAM" id="SSF51905">
    <property type="entry name" value="FAD/NAD(P)-binding domain"/>
    <property type="match status" value="1"/>
</dbReference>
<keyword evidence="8" id="KW-0411">Iron-sulfur</keyword>
<evidence type="ECO:0000259" key="9">
    <source>
        <dbReference type="PROSITE" id="PS51379"/>
    </source>
</evidence>
<keyword evidence="5" id="KW-0274">FAD</keyword>
<dbReference type="Gene3D" id="3.40.50.720">
    <property type="entry name" value="NAD(P)-binding Rossmann-like Domain"/>
    <property type="match status" value="1"/>
</dbReference>
<dbReference type="Proteomes" id="UP000318307">
    <property type="component" value="Unassembled WGS sequence"/>
</dbReference>
<keyword evidence="4" id="KW-0479">Metal-binding</keyword>
<keyword evidence="5" id="KW-0285">Flavoprotein</keyword>
<sequence length="905" mass="99043">MDKCIACGACTEKCPKKIDDLYNASLKKRKAIYVEYDQAVPLKYVIDPASCIKLTKDKCGNCAKICPADAINYDDKPETLKLNVGSIVLSPGFKPFDPTIFDTYQYAKFPNVVTSMEFERILSASGPTMGHLTRMSKDHEEPKKIAWFQCVGSRDMNRCDNGYCSSVCCMYAIKEAAIAKEHNGDDLDCAIFYMDMRTHGKDFERYYENAKKKGVRFVRSRVHTINPIPETDSLEVRYVTDDGRLETEVFDMIVLSIGLETDPSTVKLANDLGIKLTRGNFAEYETFKPVATSREGIFVAGAFAGPKDIPQAMIDASAAASAAGELLTSARNTRTKTAEAVPESNVAGDRPKVGVFVCSCGSNIAGTVDVKALAEYAESLPYVEYVTNNLFACSQDTQDKMAEIIKEKNLNRVVVAACTPKTHEGLFQETLINAGLNKYLFEMVNIRNHDSWVHKETPDLATDKAKDLLRMGVAKASLFEPLREGELNVNQTAMVVGGGVAGMTAAKALSSQGYQTHIIERSDCLGGQALNLFKTIKGEDVAEKVADLENAIKVDDRITVHLNTEIATVDGFVGNFKTQLKGGSKLLLEHGIAVMATGASPLQPTEYMYGEDPRVLTSLEMDIKFKTKDPILDSAESAVFIQCVGSRQPDRPYCSRVCCTHSIDNALELKKHKPDMDVFILYRDIRSYGEKEYLYREARDAGVIFIRYELDAKPVVEKSGDSLVVRVKDHVLGRPLELKADILTLASAVLPNRNEALAQFFKVPMNDDGFFVERHAKLGPSEFATDGVFLAGTAHYPKPLDETVAQGRAAAARAVTLLAKQKVYTSGQVARVDAAVCSSCGICVSVCPYSAPSFMDTGYYAGKAEINPVLCKGCGLCVAACRSGAIHHGGFDNSQIFAQIFTMSA</sequence>
<dbReference type="Gene3D" id="3.50.50.60">
    <property type="entry name" value="FAD/NAD(P)-binding domain"/>
    <property type="match status" value="1"/>
</dbReference>
<evidence type="ECO:0000256" key="1">
    <source>
        <dbReference type="ARBA" id="ARBA00001974"/>
    </source>
</evidence>
<dbReference type="PROSITE" id="PS51379">
    <property type="entry name" value="4FE4S_FER_2"/>
    <property type="match status" value="4"/>
</dbReference>
<comment type="cofactor">
    <cofactor evidence="1">
        <name>FAD</name>
        <dbReference type="ChEBI" id="CHEBI:57692"/>
    </cofactor>
</comment>
<reference evidence="10 11" key="1">
    <citation type="submission" date="2019-07" db="EMBL/GenBank/DDBJ databases">
        <title>Genome sequencing of 100 strains of the haloalkaliphilic chemolithoautotrophic sulfur-oxidizing bacterium Thioalkalivibrio.</title>
        <authorList>
            <person name="Muyzer G."/>
        </authorList>
    </citation>
    <scope>NUCLEOTIDE SEQUENCE [LARGE SCALE GENOMIC DNA]</scope>
    <source>
        <strain evidence="10 11">ASO4-4</strain>
    </source>
</reference>
<dbReference type="EMBL" id="VLLC01000051">
    <property type="protein sequence ID" value="TWI63367.1"/>
    <property type="molecule type" value="Genomic_DNA"/>
</dbReference>
<comment type="similarity">
    <text evidence="2">Belongs to the HdrA family.</text>
</comment>
<accession>A0A562R2V2</accession>
<organism evidence="10 11">
    <name type="scientific">Desulfobotulus alkaliphilus</name>
    <dbReference type="NCBI Taxonomy" id="622671"/>
    <lineage>
        <taxon>Bacteria</taxon>
        <taxon>Pseudomonadati</taxon>
        <taxon>Thermodesulfobacteriota</taxon>
        <taxon>Desulfobacteria</taxon>
        <taxon>Desulfobacterales</taxon>
        <taxon>Desulfobacteraceae</taxon>
        <taxon>Desulfobotulus</taxon>
    </lineage>
</organism>
<name>A0A562R2V2_9BACT</name>
<dbReference type="GO" id="GO:0051539">
    <property type="term" value="F:4 iron, 4 sulfur cluster binding"/>
    <property type="evidence" value="ECO:0007669"/>
    <property type="project" value="UniProtKB-KW"/>
</dbReference>
<proteinExistence type="inferred from homology"/>
<dbReference type="SUPFAM" id="SSF51971">
    <property type="entry name" value="Nucleotide-binding domain"/>
    <property type="match status" value="1"/>
</dbReference>
<dbReference type="InterPro" id="IPR023753">
    <property type="entry name" value="FAD/NAD-binding_dom"/>
</dbReference>
<feature type="domain" description="4Fe-4S ferredoxin-type" evidence="9">
    <location>
        <begin position="1"/>
        <end position="24"/>
    </location>
</feature>
<dbReference type="OrthoDB" id="9766627at2"/>
<feature type="domain" description="4Fe-4S ferredoxin-type" evidence="9">
    <location>
        <begin position="862"/>
        <end position="891"/>
    </location>
</feature>
<evidence type="ECO:0000256" key="3">
    <source>
        <dbReference type="ARBA" id="ARBA00022485"/>
    </source>
</evidence>
<dbReference type="GO" id="GO:0016491">
    <property type="term" value="F:oxidoreductase activity"/>
    <property type="evidence" value="ECO:0007669"/>
    <property type="project" value="UniProtKB-KW"/>
</dbReference>
<evidence type="ECO:0000256" key="6">
    <source>
        <dbReference type="ARBA" id="ARBA00023002"/>
    </source>
</evidence>